<organism evidence="10 11">
    <name type="scientific">Orchesella dallaii</name>
    <dbReference type="NCBI Taxonomy" id="48710"/>
    <lineage>
        <taxon>Eukaryota</taxon>
        <taxon>Metazoa</taxon>
        <taxon>Ecdysozoa</taxon>
        <taxon>Arthropoda</taxon>
        <taxon>Hexapoda</taxon>
        <taxon>Collembola</taxon>
        <taxon>Entomobryomorpha</taxon>
        <taxon>Entomobryoidea</taxon>
        <taxon>Orchesellidae</taxon>
        <taxon>Orchesellinae</taxon>
        <taxon>Orchesella</taxon>
    </lineage>
</organism>
<accession>A0ABP1RA87</accession>
<dbReference type="Pfam" id="PF00096">
    <property type="entry name" value="zf-C2H2"/>
    <property type="match status" value="2"/>
</dbReference>
<comment type="subcellular location">
    <subcellularLocation>
        <location evidence="1">Nucleus</location>
    </subcellularLocation>
</comment>
<evidence type="ECO:0000256" key="7">
    <source>
        <dbReference type="PROSITE-ProRule" id="PRU00042"/>
    </source>
</evidence>
<evidence type="ECO:0000313" key="10">
    <source>
        <dbReference type="EMBL" id="CAL8121598.1"/>
    </source>
</evidence>
<comment type="caution">
    <text evidence="10">The sequence shown here is derived from an EMBL/GenBank/DDBJ whole genome shotgun (WGS) entry which is preliminary data.</text>
</comment>
<feature type="domain" description="C2H2-type" evidence="9">
    <location>
        <begin position="661"/>
        <end position="688"/>
    </location>
</feature>
<feature type="compositionally biased region" description="Acidic residues" evidence="8">
    <location>
        <begin position="9"/>
        <end position="19"/>
    </location>
</feature>
<dbReference type="PANTHER" id="PTHR24376">
    <property type="entry name" value="ZINC FINGER PROTEIN"/>
    <property type="match status" value="1"/>
</dbReference>
<keyword evidence="5" id="KW-0862">Zinc</keyword>
<dbReference type="EMBL" id="CAXLJM020000065">
    <property type="protein sequence ID" value="CAL8121598.1"/>
    <property type="molecule type" value="Genomic_DNA"/>
</dbReference>
<sequence length="717" mass="82203">MESLSSSEDFNENDEEEITVDQLNKTRKLEENQFQFYDESETVGDRNDDVDSDPEIPPKAKSSSYGSASSTKHLSESSWDEDRRPKRSPIRKRKRLATATPRAKAKRSKVDATNKKVSLEKVRDLELHGWNCSICKEPTVDEPNLKKHIECHQNKFIRKIFPCTFCSRSFETSLSVDNHVMNTHMTVACDGAYSCDASGCTVAFFTLEELNSHSETHLKPEKHLRMCETCGLGCLNLTRLKLHKLRHILPIKLLSADKNAPKRKGSRLLFPCSSCDEIFPKFLALHDHFCHLHCSGLSANHYKCPNCGKSARSKQLHRCGLNYGRGKTKSVKLVCTDCDDQKEYKNWYGLQAHRRDFHVPIKCSRCGETVIGLLAKKEHDAGGDRTCVVLHYCSTCGKGYTSARRLESHTRSVHIESRFKCTFCDKAFKVKLHLQDHMVALHSHERPQTCVHCGKNYATRNYLQNHLAKVHQVDTNAEKKHHCPSCKESFGRRELLYSHILKCDPVAAAVIMPTCDICGRPIMNGNQKTMMEKHVITHMSPQERAEYWKQQGKEEVVHLCPTCGKEYKTKQCMERHSSVHSVKKTFLCEQCPKAFPAKFNLELHIKHVHSKEIMMAPCKICGRPVVNGLRKDMMEKHVVTHMSAQERAEYYHVKGIKMKVYPCSVCKKEFKSKQYMEGHSCVYATKKFNCEQCPKTFLGEFSLHQHVRKIHSKSKKD</sequence>
<dbReference type="SMART" id="SM00355">
    <property type="entry name" value="ZnF_C2H2"/>
    <property type="match status" value="16"/>
</dbReference>
<dbReference type="Gene3D" id="3.30.160.60">
    <property type="entry name" value="Classic Zinc Finger"/>
    <property type="match status" value="5"/>
</dbReference>
<feature type="domain" description="C2H2-type" evidence="9">
    <location>
        <begin position="586"/>
        <end position="614"/>
    </location>
</feature>
<evidence type="ECO:0000256" key="4">
    <source>
        <dbReference type="ARBA" id="ARBA00022771"/>
    </source>
</evidence>
<feature type="domain" description="C2H2-type" evidence="9">
    <location>
        <begin position="391"/>
        <end position="419"/>
    </location>
</feature>
<keyword evidence="6" id="KW-0539">Nucleus</keyword>
<dbReference type="InterPro" id="IPR013087">
    <property type="entry name" value="Znf_C2H2_type"/>
</dbReference>
<evidence type="ECO:0000256" key="8">
    <source>
        <dbReference type="SAM" id="MobiDB-lite"/>
    </source>
</evidence>
<dbReference type="Proteomes" id="UP001642540">
    <property type="component" value="Unassembled WGS sequence"/>
</dbReference>
<proteinExistence type="predicted"/>
<feature type="domain" description="C2H2-type" evidence="9">
    <location>
        <begin position="558"/>
        <end position="585"/>
    </location>
</feature>
<reference evidence="10 11" key="1">
    <citation type="submission" date="2024-08" db="EMBL/GenBank/DDBJ databases">
        <authorList>
            <person name="Cucini C."/>
            <person name="Frati F."/>
        </authorList>
    </citation>
    <scope>NUCLEOTIDE SEQUENCE [LARGE SCALE GENOMIC DNA]</scope>
</reference>
<evidence type="ECO:0000256" key="5">
    <source>
        <dbReference type="ARBA" id="ARBA00022833"/>
    </source>
</evidence>
<evidence type="ECO:0000259" key="9">
    <source>
        <dbReference type="PROSITE" id="PS50157"/>
    </source>
</evidence>
<evidence type="ECO:0000256" key="1">
    <source>
        <dbReference type="ARBA" id="ARBA00004123"/>
    </source>
</evidence>
<name>A0ABP1RA87_9HEXA</name>
<feature type="domain" description="C2H2-type" evidence="9">
    <location>
        <begin position="448"/>
        <end position="476"/>
    </location>
</feature>
<dbReference type="InterPro" id="IPR036236">
    <property type="entry name" value="Znf_C2H2_sf"/>
</dbReference>
<keyword evidence="11" id="KW-1185">Reference proteome</keyword>
<feature type="domain" description="C2H2-type" evidence="9">
    <location>
        <begin position="688"/>
        <end position="716"/>
    </location>
</feature>
<evidence type="ECO:0000256" key="3">
    <source>
        <dbReference type="ARBA" id="ARBA00022737"/>
    </source>
</evidence>
<dbReference type="PROSITE" id="PS00028">
    <property type="entry name" value="ZINC_FINGER_C2H2_1"/>
    <property type="match status" value="9"/>
</dbReference>
<evidence type="ECO:0000256" key="2">
    <source>
        <dbReference type="ARBA" id="ARBA00022723"/>
    </source>
</evidence>
<feature type="compositionally biased region" description="Low complexity" evidence="8">
    <location>
        <begin position="59"/>
        <end position="70"/>
    </location>
</feature>
<feature type="region of interest" description="Disordered" evidence="8">
    <location>
        <begin position="1"/>
        <end position="113"/>
    </location>
</feature>
<dbReference type="SUPFAM" id="SSF57667">
    <property type="entry name" value="beta-beta-alpha zinc fingers"/>
    <property type="match status" value="4"/>
</dbReference>
<evidence type="ECO:0000313" key="11">
    <source>
        <dbReference type="Proteomes" id="UP001642540"/>
    </source>
</evidence>
<protein>
    <recommendedName>
        <fullName evidence="9">C2H2-type domain-containing protein</fullName>
    </recommendedName>
</protein>
<evidence type="ECO:0000256" key="6">
    <source>
        <dbReference type="ARBA" id="ARBA00023242"/>
    </source>
</evidence>
<dbReference type="PROSITE" id="PS50157">
    <property type="entry name" value="ZINC_FINGER_C2H2_2"/>
    <property type="match status" value="9"/>
</dbReference>
<feature type="domain" description="C2H2-type" evidence="9">
    <location>
        <begin position="161"/>
        <end position="184"/>
    </location>
</feature>
<feature type="compositionally biased region" description="Basic residues" evidence="8">
    <location>
        <begin position="85"/>
        <end position="96"/>
    </location>
</feature>
<gene>
    <name evidence="10" type="ORF">ODALV1_LOCUS19461</name>
</gene>
<keyword evidence="3" id="KW-0677">Repeat</keyword>
<keyword evidence="2" id="KW-0479">Metal-binding</keyword>
<keyword evidence="4 7" id="KW-0863">Zinc-finger</keyword>
<feature type="domain" description="C2H2-type" evidence="9">
    <location>
        <begin position="193"/>
        <end position="222"/>
    </location>
</feature>
<dbReference type="PANTHER" id="PTHR24376:SF235">
    <property type="entry name" value="C2H2-TYPE DOMAIN-CONTAINING PROTEIN"/>
    <property type="match status" value="1"/>
</dbReference>
<feature type="domain" description="C2H2-type" evidence="9">
    <location>
        <begin position="419"/>
        <end position="447"/>
    </location>
</feature>